<dbReference type="Proteomes" id="UP001202328">
    <property type="component" value="Unassembled WGS sequence"/>
</dbReference>
<reference evidence="2" key="1">
    <citation type="submission" date="2022-04" db="EMBL/GenBank/DDBJ databases">
        <title>A functionally conserved STORR gene fusion in Papaver species that diverged 16.8 million years ago.</title>
        <authorList>
            <person name="Catania T."/>
        </authorList>
    </citation>
    <scope>NUCLEOTIDE SEQUENCE</scope>
    <source>
        <strain evidence="2">S-188037</strain>
    </source>
</reference>
<protein>
    <recommendedName>
        <fullName evidence="4">Embryo surrounding factor 1 brassicaceae domain-containing protein</fullName>
    </recommendedName>
</protein>
<proteinExistence type="predicted"/>
<organism evidence="2 3">
    <name type="scientific">Papaver atlanticum</name>
    <dbReference type="NCBI Taxonomy" id="357466"/>
    <lineage>
        <taxon>Eukaryota</taxon>
        <taxon>Viridiplantae</taxon>
        <taxon>Streptophyta</taxon>
        <taxon>Embryophyta</taxon>
        <taxon>Tracheophyta</taxon>
        <taxon>Spermatophyta</taxon>
        <taxon>Magnoliopsida</taxon>
        <taxon>Ranunculales</taxon>
        <taxon>Papaveraceae</taxon>
        <taxon>Papaveroideae</taxon>
        <taxon>Papaver</taxon>
    </lineage>
</organism>
<dbReference type="EMBL" id="JAJJMB010006973">
    <property type="protein sequence ID" value="KAI3932944.1"/>
    <property type="molecule type" value="Genomic_DNA"/>
</dbReference>
<sequence>MAASRFKRLGLVFLLLTFLFTLNQASRDISELGKEITSGSSNIYFSGCRPRTCEGIGKCWCCVYEKDMYHGCAKEKDGCISRCHKPLQRA</sequence>
<keyword evidence="1" id="KW-0732">Signal</keyword>
<name>A0AAD4T3P9_9MAGN</name>
<accession>A0AAD4T3P9</accession>
<dbReference type="AlphaFoldDB" id="A0AAD4T3P9"/>
<gene>
    <name evidence="2" type="ORF">MKW98_029177</name>
</gene>
<evidence type="ECO:0000313" key="2">
    <source>
        <dbReference type="EMBL" id="KAI3932944.1"/>
    </source>
</evidence>
<feature type="signal peptide" evidence="1">
    <location>
        <begin position="1"/>
        <end position="25"/>
    </location>
</feature>
<feature type="chain" id="PRO_5042032936" description="Embryo surrounding factor 1 brassicaceae domain-containing protein" evidence="1">
    <location>
        <begin position="26"/>
        <end position="90"/>
    </location>
</feature>
<evidence type="ECO:0000256" key="1">
    <source>
        <dbReference type="SAM" id="SignalP"/>
    </source>
</evidence>
<evidence type="ECO:0008006" key="4">
    <source>
        <dbReference type="Google" id="ProtNLM"/>
    </source>
</evidence>
<evidence type="ECO:0000313" key="3">
    <source>
        <dbReference type="Proteomes" id="UP001202328"/>
    </source>
</evidence>
<comment type="caution">
    <text evidence="2">The sequence shown here is derived from an EMBL/GenBank/DDBJ whole genome shotgun (WGS) entry which is preliminary data.</text>
</comment>
<keyword evidence="3" id="KW-1185">Reference proteome</keyword>